<comment type="caution">
    <text evidence="8">The sequence shown here is derived from an EMBL/GenBank/DDBJ whole genome shotgun (WGS) entry which is preliminary data.</text>
</comment>
<evidence type="ECO:0000256" key="6">
    <source>
        <dbReference type="SAM" id="Phobius"/>
    </source>
</evidence>
<keyword evidence="9" id="KW-1185">Reference proteome</keyword>
<comment type="subcellular location">
    <subcellularLocation>
        <location evidence="1">Cell membrane</location>
        <topology evidence="1">Multi-pass membrane protein</topology>
    </subcellularLocation>
</comment>
<dbReference type="PRINTS" id="PR00173">
    <property type="entry name" value="EDTRNSPORT"/>
</dbReference>
<dbReference type="GO" id="GO:0005886">
    <property type="term" value="C:plasma membrane"/>
    <property type="evidence" value="ECO:0007669"/>
    <property type="project" value="UniProtKB-SubCell"/>
</dbReference>
<dbReference type="InterPro" id="IPR042094">
    <property type="entry name" value="T2SS_GspF_sf"/>
</dbReference>
<dbReference type="EMBL" id="VFMN01000001">
    <property type="protein sequence ID" value="TQJ09550.1"/>
    <property type="molecule type" value="Genomic_DNA"/>
</dbReference>
<dbReference type="Proteomes" id="UP000317893">
    <property type="component" value="Unassembled WGS sequence"/>
</dbReference>
<dbReference type="Pfam" id="PF00482">
    <property type="entry name" value="T2SSF"/>
    <property type="match status" value="1"/>
</dbReference>
<sequence>MTSYPPLLLVGAGALFVGVFVFVVALAAPTLRRRGATRAMAIEQYIGLAQRQDEPDGRVGGLAEEIVAFGERVMRDRDSTPRLVARLQQADLPLRPGEWWVLRVVAVVVGVAAGLVLLGERARLLGLLLGLLVGLLGPALVLRVLVRRRVKAFERLLPEVLMLVASSLSTGFSLLQALDGVARDAAEPAAKEFGRALAETRLGTDVEVSLQSMAKRMESRNMEWTAMAIQIQRTVGGNLAETLRTTAATLREREMLKRQVIALSAEGKMSAYILVGLPFGIFLFLLRANYDYVALLWTRPLGLLMLAVGAVSLGIGIAWMRSITNLKV</sequence>
<keyword evidence="5 6" id="KW-0472">Membrane</keyword>
<dbReference type="RefSeq" id="WP_246061208.1">
    <property type="nucleotide sequence ID" value="NZ_BAAAPR010000009.1"/>
</dbReference>
<evidence type="ECO:0000256" key="2">
    <source>
        <dbReference type="ARBA" id="ARBA00022475"/>
    </source>
</evidence>
<protein>
    <submittedName>
        <fullName evidence="8">Tight adherence protein B</fullName>
    </submittedName>
</protein>
<name>A0A542E2I5_9MICO</name>
<evidence type="ECO:0000256" key="5">
    <source>
        <dbReference type="ARBA" id="ARBA00023136"/>
    </source>
</evidence>
<gene>
    <name evidence="8" type="ORF">FB458_2662</name>
</gene>
<feature type="transmembrane region" description="Helical" evidence="6">
    <location>
        <begin position="302"/>
        <end position="320"/>
    </location>
</feature>
<evidence type="ECO:0000313" key="8">
    <source>
        <dbReference type="EMBL" id="TQJ09550.1"/>
    </source>
</evidence>
<feature type="domain" description="Type II secretion system protein GspF" evidence="7">
    <location>
        <begin position="162"/>
        <end position="286"/>
    </location>
</feature>
<accession>A0A542E2I5</accession>
<evidence type="ECO:0000256" key="4">
    <source>
        <dbReference type="ARBA" id="ARBA00022989"/>
    </source>
</evidence>
<reference evidence="8 9" key="1">
    <citation type="submission" date="2019-06" db="EMBL/GenBank/DDBJ databases">
        <title>Sequencing the genomes of 1000 actinobacteria strains.</title>
        <authorList>
            <person name="Klenk H.-P."/>
        </authorList>
    </citation>
    <scope>NUCLEOTIDE SEQUENCE [LARGE SCALE GENOMIC DNA]</scope>
    <source>
        <strain evidence="8 9">DSM 18607</strain>
    </source>
</reference>
<feature type="transmembrane region" description="Helical" evidence="6">
    <location>
        <begin position="6"/>
        <end position="28"/>
    </location>
</feature>
<dbReference type="PANTHER" id="PTHR35007">
    <property type="entry name" value="INTEGRAL MEMBRANE PROTEIN-RELATED"/>
    <property type="match status" value="1"/>
</dbReference>
<keyword evidence="2" id="KW-1003">Cell membrane</keyword>
<feature type="transmembrane region" description="Helical" evidence="6">
    <location>
        <begin position="124"/>
        <end position="146"/>
    </location>
</feature>
<feature type="transmembrane region" description="Helical" evidence="6">
    <location>
        <begin position="271"/>
        <end position="290"/>
    </location>
</feature>
<dbReference type="PANTHER" id="PTHR35007:SF1">
    <property type="entry name" value="PILUS ASSEMBLY PROTEIN"/>
    <property type="match status" value="1"/>
</dbReference>
<dbReference type="InterPro" id="IPR018076">
    <property type="entry name" value="T2SS_GspF_dom"/>
</dbReference>
<proteinExistence type="predicted"/>
<organism evidence="8 9">
    <name type="scientific">Lapillicoccus jejuensis</name>
    <dbReference type="NCBI Taxonomy" id="402171"/>
    <lineage>
        <taxon>Bacteria</taxon>
        <taxon>Bacillati</taxon>
        <taxon>Actinomycetota</taxon>
        <taxon>Actinomycetes</taxon>
        <taxon>Micrococcales</taxon>
        <taxon>Intrasporangiaceae</taxon>
        <taxon>Lapillicoccus</taxon>
    </lineage>
</organism>
<dbReference type="AlphaFoldDB" id="A0A542E2I5"/>
<feature type="transmembrane region" description="Helical" evidence="6">
    <location>
        <begin position="100"/>
        <end position="118"/>
    </location>
</feature>
<keyword evidence="3 6" id="KW-0812">Transmembrane</keyword>
<evidence type="ECO:0000259" key="7">
    <source>
        <dbReference type="Pfam" id="PF00482"/>
    </source>
</evidence>
<evidence type="ECO:0000313" key="9">
    <source>
        <dbReference type="Proteomes" id="UP000317893"/>
    </source>
</evidence>
<keyword evidence="4 6" id="KW-1133">Transmembrane helix</keyword>
<dbReference type="Gene3D" id="1.20.81.30">
    <property type="entry name" value="Type II secretion system (T2SS), domain F"/>
    <property type="match status" value="1"/>
</dbReference>
<evidence type="ECO:0000256" key="1">
    <source>
        <dbReference type="ARBA" id="ARBA00004651"/>
    </source>
</evidence>
<evidence type="ECO:0000256" key="3">
    <source>
        <dbReference type="ARBA" id="ARBA00022692"/>
    </source>
</evidence>